<reference evidence="3 4" key="1">
    <citation type="submission" date="2020-03" db="EMBL/GenBank/DDBJ databases">
        <title>Assessment of the enzymatic potential of alkaline-tolerant lipase obtained from Bacillus luteus H11 (technogenic soil) for the bioremediation of saline soils contaminated with petroleum substances.</title>
        <authorList>
            <person name="Kalwasinska A."/>
        </authorList>
    </citation>
    <scope>NUCLEOTIDE SEQUENCE [LARGE SCALE GENOMIC DNA]</scope>
    <source>
        <strain evidence="3 4">H11</strain>
    </source>
</reference>
<dbReference type="RefSeq" id="WP_168004327.1">
    <property type="nucleotide sequence ID" value="NZ_JAATHJ010000001.1"/>
</dbReference>
<evidence type="ECO:0000256" key="1">
    <source>
        <dbReference type="SAM" id="Coils"/>
    </source>
</evidence>
<feature type="region of interest" description="Disordered" evidence="2">
    <location>
        <begin position="1"/>
        <end position="42"/>
    </location>
</feature>
<sequence>MSYVSEEGEAAAEEYNNEVETDRDEATANHNENNEELEPLNQQEATNAVLGDDLINYEEDDTVTIEVEMSYLFRYESTKEKLEEDLIELISSYQELEAVLDTNFIIMNEAEHILTYSFSTSTIDELNTESLEAGSLSKAADEFWSLQEENAALEREKEVLEFEGETEVEVHNDEIVVTVTSNVPDGGIFEVAILDNELNVESSFVAIENGVIEERFSTENFHTGYLSTLVQFRFNLDDEPQPEHILDRYGETGENMSGSLAHENNLGGYNGVVEHNQFAFPDEEAVAEKSAELLNESITELIEITEGIVVDVELIGDEREVAYVIVSDDWYYSPDYEKERFAEQIGSTVENMILNAYPEQRSVGVYFKDEYGADLASPKMFGGYDIKN</sequence>
<feature type="coiled-coil region" evidence="1">
    <location>
        <begin position="136"/>
        <end position="163"/>
    </location>
</feature>
<name>A0A969TV59_9BACI</name>
<evidence type="ECO:0000256" key="2">
    <source>
        <dbReference type="SAM" id="MobiDB-lite"/>
    </source>
</evidence>
<accession>A0A969TV59</accession>
<evidence type="ECO:0000313" key="3">
    <source>
        <dbReference type="EMBL" id="NJP36039.1"/>
    </source>
</evidence>
<keyword evidence="4" id="KW-1185">Reference proteome</keyword>
<comment type="caution">
    <text evidence="3">The sequence shown here is derived from an EMBL/GenBank/DDBJ whole genome shotgun (WGS) entry which is preliminary data.</text>
</comment>
<feature type="compositionally biased region" description="Acidic residues" evidence="2">
    <location>
        <begin position="1"/>
        <end position="23"/>
    </location>
</feature>
<proteinExistence type="predicted"/>
<organism evidence="3 4">
    <name type="scientific">Alkalicoccus luteus</name>
    <dbReference type="NCBI Taxonomy" id="1237094"/>
    <lineage>
        <taxon>Bacteria</taxon>
        <taxon>Bacillati</taxon>
        <taxon>Bacillota</taxon>
        <taxon>Bacilli</taxon>
        <taxon>Bacillales</taxon>
        <taxon>Bacillaceae</taxon>
        <taxon>Alkalicoccus</taxon>
    </lineage>
</organism>
<dbReference type="EMBL" id="JAATHJ010000001">
    <property type="protein sequence ID" value="NJP36039.1"/>
    <property type="molecule type" value="Genomic_DNA"/>
</dbReference>
<keyword evidence="1" id="KW-0175">Coiled coil</keyword>
<dbReference type="Proteomes" id="UP000752012">
    <property type="component" value="Unassembled WGS sequence"/>
</dbReference>
<dbReference type="AlphaFoldDB" id="A0A969TV59"/>
<evidence type="ECO:0000313" key="4">
    <source>
        <dbReference type="Proteomes" id="UP000752012"/>
    </source>
</evidence>
<gene>
    <name evidence="3" type="ORF">HCN83_00365</name>
</gene>
<protein>
    <submittedName>
        <fullName evidence="3">Uncharacterized protein</fullName>
    </submittedName>
</protein>